<accession>A0AC60QJX6</accession>
<dbReference type="EMBL" id="JABSTQ010008126">
    <property type="protein sequence ID" value="KAG0434858.1"/>
    <property type="molecule type" value="Genomic_DNA"/>
</dbReference>
<keyword evidence="2" id="KW-1185">Reference proteome</keyword>
<reference evidence="1 2" key="1">
    <citation type="journal article" date="2020" name="Cell">
        <title>Large-Scale Comparative Analyses of Tick Genomes Elucidate Their Genetic Diversity and Vector Capacities.</title>
        <authorList>
            <consortium name="Tick Genome and Microbiome Consortium (TIGMIC)"/>
            <person name="Jia N."/>
            <person name="Wang J."/>
            <person name="Shi W."/>
            <person name="Du L."/>
            <person name="Sun Y."/>
            <person name="Zhan W."/>
            <person name="Jiang J.F."/>
            <person name="Wang Q."/>
            <person name="Zhang B."/>
            <person name="Ji P."/>
            <person name="Bell-Sakyi L."/>
            <person name="Cui X.M."/>
            <person name="Yuan T.T."/>
            <person name="Jiang B.G."/>
            <person name="Yang W.F."/>
            <person name="Lam T.T."/>
            <person name="Chang Q.C."/>
            <person name="Ding S.J."/>
            <person name="Wang X.J."/>
            <person name="Zhu J.G."/>
            <person name="Ruan X.D."/>
            <person name="Zhao L."/>
            <person name="Wei J.T."/>
            <person name="Ye R.Z."/>
            <person name="Que T.C."/>
            <person name="Du C.H."/>
            <person name="Zhou Y.H."/>
            <person name="Cheng J.X."/>
            <person name="Dai P.F."/>
            <person name="Guo W.B."/>
            <person name="Han X.H."/>
            <person name="Huang E.J."/>
            <person name="Li L.F."/>
            <person name="Wei W."/>
            <person name="Gao Y.C."/>
            <person name="Liu J.Z."/>
            <person name="Shao H.Z."/>
            <person name="Wang X."/>
            <person name="Wang C.C."/>
            <person name="Yang T.C."/>
            <person name="Huo Q.B."/>
            <person name="Li W."/>
            <person name="Chen H.Y."/>
            <person name="Chen S.E."/>
            <person name="Zhou L.G."/>
            <person name="Ni X.B."/>
            <person name="Tian J.H."/>
            <person name="Sheng Y."/>
            <person name="Liu T."/>
            <person name="Pan Y.S."/>
            <person name="Xia L.Y."/>
            <person name="Li J."/>
            <person name="Zhao F."/>
            <person name="Cao W.C."/>
        </authorList>
    </citation>
    <scope>NUCLEOTIDE SEQUENCE [LARGE SCALE GENOMIC DNA]</scope>
    <source>
        <strain evidence="1">Iper-2018</strain>
    </source>
</reference>
<comment type="caution">
    <text evidence="1">The sequence shown here is derived from an EMBL/GenBank/DDBJ whole genome shotgun (WGS) entry which is preliminary data.</text>
</comment>
<gene>
    <name evidence="1" type="ORF">HPB47_018830</name>
</gene>
<organism evidence="1 2">
    <name type="scientific">Ixodes persulcatus</name>
    <name type="common">Taiga tick</name>
    <dbReference type="NCBI Taxonomy" id="34615"/>
    <lineage>
        <taxon>Eukaryota</taxon>
        <taxon>Metazoa</taxon>
        <taxon>Ecdysozoa</taxon>
        <taxon>Arthropoda</taxon>
        <taxon>Chelicerata</taxon>
        <taxon>Arachnida</taxon>
        <taxon>Acari</taxon>
        <taxon>Parasitiformes</taxon>
        <taxon>Ixodida</taxon>
        <taxon>Ixodoidea</taxon>
        <taxon>Ixodidae</taxon>
        <taxon>Ixodinae</taxon>
        <taxon>Ixodes</taxon>
    </lineage>
</organism>
<evidence type="ECO:0000313" key="2">
    <source>
        <dbReference type="Proteomes" id="UP000805193"/>
    </source>
</evidence>
<protein>
    <submittedName>
        <fullName evidence="1">Uncharacterized protein</fullName>
    </submittedName>
</protein>
<evidence type="ECO:0000313" key="1">
    <source>
        <dbReference type="EMBL" id="KAG0434858.1"/>
    </source>
</evidence>
<dbReference type="Proteomes" id="UP000805193">
    <property type="component" value="Unassembled WGS sequence"/>
</dbReference>
<name>A0AC60QJX6_IXOPE</name>
<sequence length="67" mass="7583">MIRRVTNKRRGLKEDDAVTLVQAFVTSRIVYAAPHFKLLNKDGDQLNVNIRKATKMALGMLKHSSTD</sequence>
<proteinExistence type="predicted"/>